<dbReference type="GO" id="GO:0000287">
    <property type="term" value="F:magnesium ion binding"/>
    <property type="evidence" value="ECO:0007669"/>
    <property type="project" value="TreeGrafter"/>
</dbReference>
<dbReference type="eggNOG" id="COG2301">
    <property type="taxonomic scope" value="Bacteria"/>
</dbReference>
<dbReference type="InterPro" id="IPR011206">
    <property type="entry name" value="Citrate_lyase_beta/mcl1/mcl2"/>
</dbReference>
<dbReference type="Gene3D" id="3.20.20.60">
    <property type="entry name" value="Phosphoenolpyruvate-binding domains"/>
    <property type="match status" value="1"/>
</dbReference>
<keyword evidence="3 6" id="KW-0479">Metal-binding</keyword>
<feature type="binding site" evidence="6">
    <location>
        <position position="155"/>
    </location>
    <ligand>
        <name>Mg(2+)</name>
        <dbReference type="ChEBI" id="CHEBI:18420"/>
    </ligand>
</feature>
<protein>
    <submittedName>
        <fullName evidence="8">Citrate (Pro-3S)-lyase</fullName>
        <ecNumber evidence="8">4.1.3.6</ecNumber>
    </submittedName>
</protein>
<reference evidence="8" key="1">
    <citation type="submission" date="2008-01" db="EMBL/GenBank/DDBJ databases">
        <title>Complete sequence of chromosome of Caulobacter sp. K31.</title>
        <authorList>
            <consortium name="US DOE Joint Genome Institute"/>
            <person name="Copeland A."/>
            <person name="Lucas S."/>
            <person name="Lapidus A."/>
            <person name="Barry K."/>
            <person name="Glavina del Rio T."/>
            <person name="Dalin E."/>
            <person name="Tice H."/>
            <person name="Pitluck S."/>
            <person name="Bruce D."/>
            <person name="Goodwin L."/>
            <person name="Thompson L.S."/>
            <person name="Brettin T."/>
            <person name="Detter J.C."/>
            <person name="Han C."/>
            <person name="Schmutz J."/>
            <person name="Larimer F."/>
            <person name="Land M."/>
            <person name="Hauser L."/>
            <person name="Kyrpides N."/>
            <person name="Kim E."/>
            <person name="Stephens C."/>
            <person name="Richardson P."/>
        </authorList>
    </citation>
    <scope>NUCLEOTIDE SEQUENCE [LARGE SCALE GENOMIC DNA]</scope>
    <source>
        <strain evidence="8">K31</strain>
    </source>
</reference>
<dbReference type="InterPro" id="IPR040442">
    <property type="entry name" value="Pyrv_kinase-like_dom_sf"/>
</dbReference>
<dbReference type="PANTHER" id="PTHR32308:SF10">
    <property type="entry name" value="CITRATE LYASE SUBUNIT BETA"/>
    <property type="match status" value="1"/>
</dbReference>
<feature type="binding site" evidence="6">
    <location>
        <position position="126"/>
    </location>
    <ligand>
        <name>Mg(2+)</name>
        <dbReference type="ChEBI" id="CHEBI:18420"/>
    </ligand>
</feature>
<evidence type="ECO:0000256" key="2">
    <source>
        <dbReference type="ARBA" id="ARBA00005568"/>
    </source>
</evidence>
<dbReference type="PIRSF" id="PIRSF015582">
    <property type="entry name" value="Cit_lyase_B"/>
    <property type="match status" value="1"/>
</dbReference>
<dbReference type="AlphaFoldDB" id="B0T6B7"/>
<dbReference type="HOGENOM" id="CLU_044864_0_1_5"/>
<evidence type="ECO:0000256" key="1">
    <source>
        <dbReference type="ARBA" id="ARBA00001946"/>
    </source>
</evidence>
<organism evidence="8">
    <name type="scientific">Caulobacter sp. (strain K31)</name>
    <dbReference type="NCBI Taxonomy" id="366602"/>
    <lineage>
        <taxon>Bacteria</taxon>
        <taxon>Pseudomonadati</taxon>
        <taxon>Pseudomonadota</taxon>
        <taxon>Alphaproteobacteria</taxon>
        <taxon>Caulobacterales</taxon>
        <taxon>Caulobacteraceae</taxon>
        <taxon>Caulobacter</taxon>
    </lineage>
</organism>
<dbReference type="EC" id="4.1.3.6" evidence="8"/>
<evidence type="ECO:0000256" key="6">
    <source>
        <dbReference type="PIRSR" id="PIRSR015582-2"/>
    </source>
</evidence>
<dbReference type="OrthoDB" id="9800547at2"/>
<evidence type="ECO:0000256" key="5">
    <source>
        <dbReference type="PIRSR" id="PIRSR015582-1"/>
    </source>
</evidence>
<dbReference type="Pfam" id="PF03328">
    <property type="entry name" value="HpcH_HpaI"/>
    <property type="match status" value="1"/>
</dbReference>
<proteinExistence type="inferred from homology"/>
<dbReference type="EMBL" id="CP000927">
    <property type="protein sequence ID" value="ABZ74120.1"/>
    <property type="molecule type" value="Genomic_DNA"/>
</dbReference>
<dbReference type="SUPFAM" id="SSF51621">
    <property type="entry name" value="Phosphoenolpyruvate/pyruvate domain"/>
    <property type="match status" value="1"/>
</dbReference>
<keyword evidence="8" id="KW-0456">Lyase</keyword>
<feature type="binding site" evidence="5">
    <location>
        <position position="70"/>
    </location>
    <ligand>
        <name>substrate</name>
    </ligand>
</feature>
<comment type="cofactor">
    <cofactor evidence="1">
        <name>Mg(2+)</name>
        <dbReference type="ChEBI" id="CHEBI:18420"/>
    </cofactor>
</comment>
<keyword evidence="4 6" id="KW-0460">Magnesium</keyword>
<dbReference type="GO" id="GO:0008815">
    <property type="term" value="F:citrate (pro-3S)-lyase activity"/>
    <property type="evidence" value="ECO:0007669"/>
    <property type="project" value="UniProtKB-EC"/>
</dbReference>
<dbReference type="InterPro" id="IPR005000">
    <property type="entry name" value="Aldolase/citrate-lyase_domain"/>
</dbReference>
<dbReference type="STRING" id="366602.Caul_5000"/>
<evidence type="ECO:0000313" key="8">
    <source>
        <dbReference type="EMBL" id="ABZ74120.1"/>
    </source>
</evidence>
<dbReference type="InterPro" id="IPR015813">
    <property type="entry name" value="Pyrv/PenolPyrv_kinase-like_dom"/>
</dbReference>
<evidence type="ECO:0000256" key="3">
    <source>
        <dbReference type="ARBA" id="ARBA00022723"/>
    </source>
</evidence>
<evidence type="ECO:0000256" key="4">
    <source>
        <dbReference type="ARBA" id="ARBA00022842"/>
    </source>
</evidence>
<name>B0T6B7_CAUSK</name>
<accession>B0T6B7</accession>
<feature type="domain" description="HpcH/HpaI aldolase/citrate lyase" evidence="7">
    <location>
        <begin position="9"/>
        <end position="223"/>
    </location>
</feature>
<dbReference type="KEGG" id="cak:Caul_5000"/>
<gene>
    <name evidence="8" type="ordered locus">Caul_5000</name>
</gene>
<evidence type="ECO:0000259" key="7">
    <source>
        <dbReference type="Pfam" id="PF03328"/>
    </source>
</evidence>
<dbReference type="GO" id="GO:0006107">
    <property type="term" value="P:oxaloacetate metabolic process"/>
    <property type="evidence" value="ECO:0007669"/>
    <property type="project" value="TreeGrafter"/>
</dbReference>
<comment type="similarity">
    <text evidence="2">Belongs to the HpcH/HpaI aldolase family.</text>
</comment>
<feature type="binding site" evidence="5">
    <location>
        <position position="126"/>
    </location>
    <ligand>
        <name>substrate</name>
    </ligand>
</feature>
<dbReference type="PANTHER" id="PTHR32308">
    <property type="entry name" value="LYASE BETA SUBUNIT, PUTATIVE (AFU_ORTHOLOGUE AFUA_4G13030)-RELATED"/>
    <property type="match status" value="1"/>
</dbReference>
<sequence length="292" mass="30863">MSDIARPRRSALYMPASNAKAVDKARTLDADVIILDLEDAVAPDMKEAARDAAVAAVKAGGFGPREIVIRTNGLDTPWGEADLKAAAEAGPDAVLVPKVNDAADVYAYQAALHAAPVHTKLWTMIETGKAAFHLWEIAAASRTTRLSGWVMGVNDLAKEMRARQTPGREAFLPILSLSVAAARAHGLTILDGVHNDIEDLDALAAVCGQAVDFGFDGKTLIHPKHLEICNRAFSPTADEIAWSRAVIAAFAAPENAGKGALRVEGKMAERLHLVQAERLVAVAAAIADRSAA</sequence>